<feature type="compositionally biased region" description="Pro residues" evidence="1">
    <location>
        <begin position="55"/>
        <end position="72"/>
    </location>
</feature>
<sequence length="118" mass="13052">MVSPTSCGQGSRGHLELTDNFLSGELHKPETPKYEFSFSIDLLHAASPLSILRLHPPPPPPPPPLSPPPPPQRRSFCRWMEAGSPGDTTQDARPRLLNWMIDRLLTRQEPGVFSPPVA</sequence>
<organism evidence="2 3">
    <name type="scientific">Xyrichtys novacula</name>
    <name type="common">Pearly razorfish</name>
    <name type="synonym">Hemipteronotus novacula</name>
    <dbReference type="NCBI Taxonomy" id="13765"/>
    <lineage>
        <taxon>Eukaryota</taxon>
        <taxon>Metazoa</taxon>
        <taxon>Chordata</taxon>
        <taxon>Craniata</taxon>
        <taxon>Vertebrata</taxon>
        <taxon>Euteleostomi</taxon>
        <taxon>Actinopterygii</taxon>
        <taxon>Neopterygii</taxon>
        <taxon>Teleostei</taxon>
        <taxon>Neoteleostei</taxon>
        <taxon>Acanthomorphata</taxon>
        <taxon>Eupercaria</taxon>
        <taxon>Labriformes</taxon>
        <taxon>Labridae</taxon>
        <taxon>Xyrichtys</taxon>
    </lineage>
</organism>
<dbReference type="AlphaFoldDB" id="A0AAV1GIQ8"/>
<reference evidence="2" key="1">
    <citation type="submission" date="2023-08" db="EMBL/GenBank/DDBJ databases">
        <authorList>
            <person name="Alioto T."/>
            <person name="Alioto T."/>
            <person name="Gomez Garrido J."/>
        </authorList>
    </citation>
    <scope>NUCLEOTIDE SEQUENCE</scope>
</reference>
<evidence type="ECO:0000313" key="3">
    <source>
        <dbReference type="Proteomes" id="UP001178508"/>
    </source>
</evidence>
<gene>
    <name evidence="2" type="ORF">XNOV1_A027528</name>
</gene>
<evidence type="ECO:0000256" key="1">
    <source>
        <dbReference type="SAM" id="MobiDB-lite"/>
    </source>
</evidence>
<name>A0AAV1GIQ8_XYRNO</name>
<feature type="region of interest" description="Disordered" evidence="1">
    <location>
        <begin position="51"/>
        <end position="93"/>
    </location>
</feature>
<accession>A0AAV1GIQ8</accession>
<dbReference type="EMBL" id="OY660877">
    <property type="protein sequence ID" value="CAJ1072929.1"/>
    <property type="molecule type" value="Genomic_DNA"/>
</dbReference>
<protein>
    <submittedName>
        <fullName evidence="2">Uncharacterized protein</fullName>
    </submittedName>
</protein>
<dbReference type="Proteomes" id="UP001178508">
    <property type="component" value="Chromosome 14"/>
</dbReference>
<proteinExistence type="predicted"/>
<evidence type="ECO:0000313" key="2">
    <source>
        <dbReference type="EMBL" id="CAJ1072929.1"/>
    </source>
</evidence>
<keyword evidence="3" id="KW-1185">Reference proteome</keyword>